<evidence type="ECO:0000259" key="1">
    <source>
        <dbReference type="Pfam" id="PF24718"/>
    </source>
</evidence>
<dbReference type="EMBL" id="FRCZ01000008">
    <property type="protein sequence ID" value="SHN33781.1"/>
    <property type="molecule type" value="Genomic_DNA"/>
</dbReference>
<name>A0A1M7QQY7_9BACI</name>
<sequence length="75" mass="8375">MSITELGGILRKMYDTAPESKKATFIHLFGIKYGAIILQNKHSTAEIVKVSGIKESYKTEVRKGINLSKYVTSKI</sequence>
<dbReference type="RefSeq" id="WP_073203078.1">
    <property type="nucleotide sequence ID" value="NZ_FRCZ01000008.1"/>
</dbReference>
<dbReference type="OrthoDB" id="6267254at2"/>
<reference evidence="2 3" key="1">
    <citation type="submission" date="2016-11" db="EMBL/GenBank/DDBJ databases">
        <authorList>
            <person name="Jaros S."/>
            <person name="Januszkiewicz K."/>
            <person name="Wedrychowicz H."/>
        </authorList>
    </citation>
    <scope>NUCLEOTIDE SEQUENCE [LARGE SCALE GENOMIC DNA]</scope>
    <source>
        <strain evidence="2 3">CGMCC 1.10681</strain>
    </source>
</reference>
<evidence type="ECO:0000313" key="2">
    <source>
        <dbReference type="EMBL" id="SHN33781.1"/>
    </source>
</evidence>
<organism evidence="2 3">
    <name type="scientific">Gracilibacillus kekensis</name>
    <dbReference type="NCBI Taxonomy" id="1027249"/>
    <lineage>
        <taxon>Bacteria</taxon>
        <taxon>Bacillati</taxon>
        <taxon>Bacillota</taxon>
        <taxon>Bacilli</taxon>
        <taxon>Bacillales</taxon>
        <taxon>Bacillaceae</taxon>
        <taxon>Gracilibacillus</taxon>
    </lineage>
</organism>
<dbReference type="AlphaFoldDB" id="A0A1M7QQY7"/>
<feature type="domain" description="HTH-like" evidence="1">
    <location>
        <begin position="3"/>
        <end position="74"/>
    </location>
</feature>
<evidence type="ECO:0000313" key="3">
    <source>
        <dbReference type="Proteomes" id="UP000184184"/>
    </source>
</evidence>
<dbReference type="STRING" id="1027249.SAMN05216179_3468"/>
<gene>
    <name evidence="2" type="ORF">SAMN05216179_3468</name>
</gene>
<keyword evidence="3" id="KW-1185">Reference proteome</keyword>
<dbReference type="InterPro" id="IPR056975">
    <property type="entry name" value="HTH_73"/>
</dbReference>
<dbReference type="Proteomes" id="UP000184184">
    <property type="component" value="Unassembled WGS sequence"/>
</dbReference>
<dbReference type="Pfam" id="PF24718">
    <property type="entry name" value="HTH_73"/>
    <property type="match status" value="1"/>
</dbReference>
<proteinExistence type="predicted"/>
<accession>A0A1M7QQY7</accession>
<protein>
    <recommendedName>
        <fullName evidence="1">HTH-like domain-containing protein</fullName>
    </recommendedName>
</protein>